<feature type="compositionally biased region" description="Basic and acidic residues" evidence="1">
    <location>
        <begin position="87"/>
        <end position="102"/>
    </location>
</feature>
<dbReference type="OrthoDB" id="4928260at2759"/>
<feature type="compositionally biased region" description="Basic residues" evidence="1">
    <location>
        <begin position="315"/>
        <end position="326"/>
    </location>
</feature>
<evidence type="ECO:0000256" key="1">
    <source>
        <dbReference type="SAM" id="MobiDB-lite"/>
    </source>
</evidence>
<keyword evidence="3" id="KW-1185">Reference proteome</keyword>
<feature type="region of interest" description="Disordered" evidence="1">
    <location>
        <begin position="87"/>
        <end position="126"/>
    </location>
</feature>
<feature type="compositionally biased region" description="Polar residues" evidence="1">
    <location>
        <begin position="103"/>
        <end position="123"/>
    </location>
</feature>
<dbReference type="AlphaFoldDB" id="A0A2C5Y0C2"/>
<feature type="compositionally biased region" description="Polar residues" evidence="1">
    <location>
        <begin position="265"/>
        <end position="283"/>
    </location>
</feature>
<evidence type="ECO:0000313" key="2">
    <source>
        <dbReference type="EMBL" id="PHH81369.1"/>
    </source>
</evidence>
<organism evidence="2 3">
    <name type="scientific">Ophiocordyceps australis</name>
    <dbReference type="NCBI Taxonomy" id="1399860"/>
    <lineage>
        <taxon>Eukaryota</taxon>
        <taxon>Fungi</taxon>
        <taxon>Dikarya</taxon>
        <taxon>Ascomycota</taxon>
        <taxon>Pezizomycotina</taxon>
        <taxon>Sordariomycetes</taxon>
        <taxon>Hypocreomycetidae</taxon>
        <taxon>Hypocreales</taxon>
        <taxon>Ophiocordycipitaceae</taxon>
        <taxon>Ophiocordyceps</taxon>
    </lineage>
</organism>
<reference evidence="2 3" key="1">
    <citation type="submission" date="2017-06" db="EMBL/GenBank/DDBJ databases">
        <title>Ant-infecting Ophiocordyceps genomes reveal a high diversity of potential behavioral manipulation genes and a possible major role for enterotoxins.</title>
        <authorList>
            <person name="De Bekker C."/>
            <person name="Evans H.C."/>
            <person name="Brachmann A."/>
            <person name="Hughes D.P."/>
        </authorList>
    </citation>
    <scope>NUCLEOTIDE SEQUENCE [LARGE SCALE GENOMIC DNA]</scope>
    <source>
        <strain evidence="2 3">1348a</strain>
    </source>
</reference>
<gene>
    <name evidence="2" type="ORF">CDD82_939</name>
</gene>
<feature type="region of interest" description="Disordered" evidence="1">
    <location>
        <begin position="265"/>
        <end position="349"/>
    </location>
</feature>
<dbReference type="Proteomes" id="UP000224854">
    <property type="component" value="Unassembled WGS sequence"/>
</dbReference>
<feature type="compositionally biased region" description="Polar residues" evidence="1">
    <location>
        <begin position="301"/>
        <end position="314"/>
    </location>
</feature>
<feature type="region of interest" description="Disordered" evidence="1">
    <location>
        <begin position="1"/>
        <end position="32"/>
    </location>
</feature>
<feature type="region of interest" description="Disordered" evidence="1">
    <location>
        <begin position="375"/>
        <end position="404"/>
    </location>
</feature>
<comment type="caution">
    <text evidence="2">The sequence shown here is derived from an EMBL/GenBank/DDBJ whole genome shotgun (WGS) entry which is preliminary data.</text>
</comment>
<accession>A0A2C5Y0C2</accession>
<name>A0A2C5Y0C2_9HYPO</name>
<proteinExistence type="predicted"/>
<evidence type="ECO:0000313" key="3">
    <source>
        <dbReference type="Proteomes" id="UP000224854"/>
    </source>
</evidence>
<dbReference type="EMBL" id="NJEU01000125">
    <property type="protein sequence ID" value="PHH81369.1"/>
    <property type="molecule type" value="Genomic_DNA"/>
</dbReference>
<protein>
    <submittedName>
        <fullName evidence="2">Uncharacterized protein</fullName>
    </submittedName>
</protein>
<feature type="compositionally biased region" description="Basic residues" evidence="1">
    <location>
        <begin position="393"/>
        <end position="404"/>
    </location>
</feature>
<sequence length="536" mass="58731">MARAVIADSDSDDELRFSLSPPLPQRQESLRDDVQVRYFDSTDPASSQSILSEKIEALNQTRDETQCADNILDLEVPVARESRTIVDDSSKTRVHEEVDTAKSTDQQIESSMAQESRPTSLHSLNPGKALASADVWDVPSSLQVQSPSRTLKRGLDGKQSTRSVRVIRGLRKDTEILGYRSQDESNQEDEDDERTAIKERKRIRLSSSAMKANNNSVDKLGVNACRDTKKTAESVSKRPTDGHSSLILATMPLSANQRLEHHNTITHTSSSDTRLDQSCGQDQEASKKETIKKAFLGKLSSLESSDSRTPITRKNQGKHSRRRRQRRDSSVDVLAAVGDESDDVQNSSSAVECKELEMIPPGLHNNDSAITSANADRPAERELHPSSNDGTVQRKRPRGRPRKSLVRIESAAACDVDSKSPVQVKKRCAIREKETMEIEVEAEMGVEVESADKVLQNDSMTSSATNSIIEKMGAGLECGTEKIQTVLVDATKDAGGNGHGVAESIGVGKGNAAKPLHRVGLSKRLKIAPLLQSLRK</sequence>